<dbReference type="AlphaFoldDB" id="A0A7U7GEH1"/>
<name>A0A7U7GEH1_9GAMM</name>
<evidence type="ECO:0000313" key="2">
    <source>
        <dbReference type="EMBL" id="CDH46366.1"/>
    </source>
</evidence>
<organism evidence="2 3">
    <name type="scientific">Candidatus Contendobacter odensis Run_B_J11</name>
    <dbReference type="NCBI Taxonomy" id="1400861"/>
    <lineage>
        <taxon>Bacteria</taxon>
        <taxon>Pseudomonadati</taxon>
        <taxon>Pseudomonadota</taxon>
        <taxon>Gammaproteobacteria</taxon>
        <taxon>Candidatus Competibacteraceae</taxon>
        <taxon>Candidatus Contendibacter</taxon>
    </lineage>
</organism>
<dbReference type="Proteomes" id="UP000019184">
    <property type="component" value="Unassembled WGS sequence"/>
</dbReference>
<accession>A0A7U7GEH1</accession>
<protein>
    <submittedName>
        <fullName evidence="2">Uncharacterized protein</fullName>
    </submittedName>
</protein>
<sequence>MTEHDQQSSGVEAVTNAQPSQGRRRWVKGAMLATPAVMTLFHGRLAMASAICSTKAVPAQPGWVDQNIPPNQLDNVGPNGALGYIDKDDNFVPAPLGDQNAFHSAACWGSVQP</sequence>
<feature type="compositionally biased region" description="Polar residues" evidence="1">
    <location>
        <begin position="7"/>
        <end position="21"/>
    </location>
</feature>
<feature type="region of interest" description="Disordered" evidence="1">
    <location>
        <begin position="1"/>
        <end position="24"/>
    </location>
</feature>
<dbReference type="RefSeq" id="WP_154724963.1">
    <property type="nucleotide sequence ID" value="NZ_CBTK010000260.1"/>
</dbReference>
<keyword evidence="3" id="KW-1185">Reference proteome</keyword>
<evidence type="ECO:0000256" key="1">
    <source>
        <dbReference type="SAM" id="MobiDB-lite"/>
    </source>
</evidence>
<gene>
    <name evidence="2" type="ORF">BN874_450004</name>
</gene>
<dbReference type="EMBL" id="CBTK010000260">
    <property type="protein sequence ID" value="CDH46366.1"/>
    <property type="molecule type" value="Genomic_DNA"/>
</dbReference>
<proteinExistence type="predicted"/>
<comment type="caution">
    <text evidence="2">The sequence shown here is derived from an EMBL/GenBank/DDBJ whole genome shotgun (WGS) entry which is preliminary data.</text>
</comment>
<evidence type="ECO:0000313" key="3">
    <source>
        <dbReference type="Proteomes" id="UP000019184"/>
    </source>
</evidence>
<reference evidence="2 3" key="1">
    <citation type="journal article" date="2014" name="ISME J.">
        <title>Candidatus Competibacter-lineage genomes retrieved from metagenomes reveal functional metabolic diversity.</title>
        <authorList>
            <person name="McIlroy S.J."/>
            <person name="Albertsen M."/>
            <person name="Andresen E.K."/>
            <person name="Saunders A.M."/>
            <person name="Kristiansen R."/>
            <person name="Stokholm-Bjerregaard M."/>
            <person name="Nielsen K.L."/>
            <person name="Nielsen P.H."/>
        </authorList>
    </citation>
    <scope>NUCLEOTIDE SEQUENCE [LARGE SCALE GENOMIC DNA]</scope>
    <source>
        <strain evidence="2 3">Run_B_J11</strain>
    </source>
</reference>